<dbReference type="FunFam" id="3.40.50.720:FF:000047">
    <property type="entry name" value="NADP-dependent L-serine/L-allo-threonine dehydrogenase"/>
    <property type="match status" value="1"/>
</dbReference>
<dbReference type="InterPro" id="IPR036291">
    <property type="entry name" value="NAD(P)-bd_dom_sf"/>
</dbReference>
<evidence type="ECO:0000256" key="1">
    <source>
        <dbReference type="ARBA" id="ARBA00006484"/>
    </source>
</evidence>
<dbReference type="EMBL" id="JACHHY010000009">
    <property type="protein sequence ID" value="MBB5018440.1"/>
    <property type="molecule type" value="Genomic_DNA"/>
</dbReference>
<dbReference type="SUPFAM" id="SSF51735">
    <property type="entry name" value="NAD(P)-binding Rossmann-fold domains"/>
    <property type="match status" value="1"/>
</dbReference>
<evidence type="ECO:0000313" key="5">
    <source>
        <dbReference type="EMBL" id="MBB5018440.1"/>
    </source>
</evidence>
<comment type="similarity">
    <text evidence="1 3">Belongs to the short-chain dehydrogenases/reductases (SDR) family.</text>
</comment>
<gene>
    <name evidence="5" type="ORF">HNQ59_001729</name>
</gene>
<dbReference type="Pfam" id="PF00106">
    <property type="entry name" value="adh_short"/>
    <property type="match status" value="1"/>
</dbReference>
<evidence type="ECO:0000259" key="4">
    <source>
        <dbReference type="SMART" id="SM00822"/>
    </source>
</evidence>
<evidence type="ECO:0000256" key="2">
    <source>
        <dbReference type="ARBA" id="ARBA00023002"/>
    </source>
</evidence>
<comment type="caution">
    <text evidence="5">The sequence shown here is derived from an EMBL/GenBank/DDBJ whole genome shotgun (WGS) entry which is preliminary data.</text>
</comment>
<reference evidence="5 6" key="1">
    <citation type="submission" date="2020-08" db="EMBL/GenBank/DDBJ databases">
        <title>Genomic Encyclopedia of Type Strains, Phase IV (KMG-IV): sequencing the most valuable type-strain genomes for metagenomic binning, comparative biology and taxonomic classification.</title>
        <authorList>
            <person name="Goeker M."/>
        </authorList>
    </citation>
    <scope>NUCLEOTIDE SEQUENCE [LARGE SCALE GENOMIC DNA]</scope>
    <source>
        <strain evidence="5 6">DSM 27165</strain>
    </source>
</reference>
<proteinExistence type="inferred from homology"/>
<dbReference type="Gene3D" id="3.40.50.720">
    <property type="entry name" value="NAD(P)-binding Rossmann-like Domain"/>
    <property type="match status" value="1"/>
</dbReference>
<feature type="domain" description="Ketoreductase" evidence="4">
    <location>
        <begin position="24"/>
        <end position="202"/>
    </location>
</feature>
<dbReference type="GO" id="GO:0016616">
    <property type="term" value="F:oxidoreductase activity, acting on the CH-OH group of donors, NAD or NADP as acceptor"/>
    <property type="evidence" value="ECO:0007669"/>
    <property type="project" value="UniProtKB-ARBA"/>
</dbReference>
<keyword evidence="6" id="KW-1185">Reference proteome</keyword>
<evidence type="ECO:0000313" key="6">
    <source>
        <dbReference type="Proteomes" id="UP000575898"/>
    </source>
</evidence>
<keyword evidence="2" id="KW-0560">Oxidoreductase</keyword>
<dbReference type="Proteomes" id="UP000575898">
    <property type="component" value="Unassembled WGS sequence"/>
</dbReference>
<dbReference type="RefSeq" id="WP_246490916.1">
    <property type="nucleotide sequence ID" value="NZ_JACHHY010000009.1"/>
</dbReference>
<dbReference type="GO" id="GO:0016020">
    <property type="term" value="C:membrane"/>
    <property type="evidence" value="ECO:0007669"/>
    <property type="project" value="TreeGrafter"/>
</dbReference>
<accession>A0A840MJ51</accession>
<name>A0A840MJ51_9PROT</name>
<evidence type="ECO:0000256" key="3">
    <source>
        <dbReference type="RuleBase" id="RU000363"/>
    </source>
</evidence>
<dbReference type="PANTHER" id="PTHR44196:SF1">
    <property type="entry name" value="DEHYDROGENASE_REDUCTASE SDR FAMILY MEMBER 7B"/>
    <property type="match status" value="1"/>
</dbReference>
<dbReference type="PRINTS" id="PR00080">
    <property type="entry name" value="SDRFAMILY"/>
</dbReference>
<dbReference type="PANTHER" id="PTHR44196">
    <property type="entry name" value="DEHYDROGENASE/REDUCTASE SDR FAMILY MEMBER 7B"/>
    <property type="match status" value="1"/>
</dbReference>
<dbReference type="SMART" id="SM00822">
    <property type="entry name" value="PKS_KR"/>
    <property type="match status" value="1"/>
</dbReference>
<dbReference type="PRINTS" id="PR00081">
    <property type="entry name" value="GDHRDH"/>
</dbReference>
<sequence length="268" mass="28572">MATEPDRRSTGDKQGDLVKMLQGKRIWITGASSGIGAATTRALADSGAELVLTARRENLLDSLAQEVAQAGGKALTRPVDVSDRAAMEALGKELATLGGVDILINNAGVMPLSPMHMVRVDEWERIIDVNLKGALYAMAAVLPGMKERKRGHIINLSSVAATVTFASAAVFCASKAGLRAVSDALRKEALHYGVRVTDIQPGAVATELPKSIRVDPIREEVTSKGGVWGPDAEILRPEDVASAIMFAISQPDHVDVSEILLRPRLQEH</sequence>
<dbReference type="InterPro" id="IPR002347">
    <property type="entry name" value="SDR_fam"/>
</dbReference>
<organism evidence="5 6">
    <name type="scientific">Chitinivorax tropicus</name>
    <dbReference type="NCBI Taxonomy" id="714531"/>
    <lineage>
        <taxon>Bacteria</taxon>
        <taxon>Pseudomonadati</taxon>
        <taxon>Pseudomonadota</taxon>
        <taxon>Betaproteobacteria</taxon>
        <taxon>Chitinivorax</taxon>
    </lineage>
</organism>
<dbReference type="InterPro" id="IPR057326">
    <property type="entry name" value="KR_dom"/>
</dbReference>
<protein>
    <submittedName>
        <fullName evidence="5">NADP-dependent 3-hydroxy acid dehydrogenase YdfG</fullName>
    </submittedName>
</protein>
<dbReference type="AlphaFoldDB" id="A0A840MJ51"/>